<evidence type="ECO:0000256" key="2">
    <source>
        <dbReference type="ARBA" id="ARBA00022695"/>
    </source>
</evidence>
<keyword evidence="3 5" id="KW-0547">Nucleotide-binding</keyword>
<proteinExistence type="inferred from homology"/>
<dbReference type="RefSeq" id="WP_206561472.1">
    <property type="nucleotide sequence ID" value="NZ_JAFKCZ010000011.1"/>
</dbReference>
<dbReference type="GO" id="GO:0052645">
    <property type="term" value="P:F420-0 metabolic process"/>
    <property type="evidence" value="ECO:0007669"/>
    <property type="project" value="UniProtKB-UniRule"/>
</dbReference>
<dbReference type="InterPro" id="IPR002835">
    <property type="entry name" value="CofC"/>
</dbReference>
<dbReference type="EC" id="2.7.7.106" evidence="5"/>
<evidence type="ECO:0000256" key="5">
    <source>
        <dbReference type="HAMAP-Rule" id="MF_02114"/>
    </source>
</evidence>
<dbReference type="Pfam" id="PF01983">
    <property type="entry name" value="CofC"/>
    <property type="match status" value="1"/>
</dbReference>
<comment type="caution">
    <text evidence="6">The sequence shown here is derived from an EMBL/GenBank/DDBJ whole genome shotgun (WGS) entry which is preliminary data.</text>
</comment>
<dbReference type="GO" id="GO:0043814">
    <property type="term" value="F:phospholactate guanylyltransferase activity"/>
    <property type="evidence" value="ECO:0007669"/>
    <property type="project" value="InterPro"/>
</dbReference>
<dbReference type="PANTHER" id="PTHR40392:SF1">
    <property type="entry name" value="2-PHOSPHO-L-LACTATE GUANYLYLTRANSFERASE"/>
    <property type="match status" value="1"/>
</dbReference>
<comment type="pathway">
    <text evidence="5">Cofactor biosynthesis; coenzyme F420 biosynthesis.</text>
</comment>
<dbReference type="EMBL" id="JAFKCZ010000011">
    <property type="protein sequence ID" value="MBN7798029.1"/>
    <property type="molecule type" value="Genomic_DNA"/>
</dbReference>
<comment type="catalytic activity">
    <reaction evidence="5">
        <text>(2R)-3-phosphoglycerate + GTP + H(+) = 3-[(R)-glyceryl]-diphospho-5'-guanosine + diphosphate</text>
        <dbReference type="Rhea" id="RHEA:63440"/>
        <dbReference type="ChEBI" id="CHEBI:15378"/>
        <dbReference type="ChEBI" id="CHEBI:33019"/>
        <dbReference type="ChEBI" id="CHEBI:37565"/>
        <dbReference type="ChEBI" id="CHEBI:58272"/>
        <dbReference type="ChEBI" id="CHEBI:147306"/>
        <dbReference type="EC" id="2.7.7.106"/>
    </reaction>
</comment>
<dbReference type="HAMAP" id="MF_02114">
    <property type="entry name" value="CofC"/>
    <property type="match status" value="1"/>
</dbReference>
<dbReference type="InterPro" id="IPR029044">
    <property type="entry name" value="Nucleotide-diphossugar_trans"/>
</dbReference>
<evidence type="ECO:0000256" key="4">
    <source>
        <dbReference type="ARBA" id="ARBA00023134"/>
    </source>
</evidence>
<accession>A0A939IJT7</accession>
<dbReference type="SUPFAM" id="SSF53448">
    <property type="entry name" value="Nucleotide-diphospho-sugar transferases"/>
    <property type="match status" value="1"/>
</dbReference>
<reference evidence="6" key="1">
    <citation type="submission" date="2021-02" db="EMBL/GenBank/DDBJ databases">
        <title>PHA producing bacteria isolated from coastal sediment in Guangdong, Shenzhen.</title>
        <authorList>
            <person name="Zheng W."/>
            <person name="Yu S."/>
            <person name="Huang Y."/>
        </authorList>
    </citation>
    <scope>NUCLEOTIDE SEQUENCE</scope>
    <source>
        <strain evidence="6">TN14-10</strain>
    </source>
</reference>
<keyword evidence="2 5" id="KW-0548">Nucleotidyltransferase</keyword>
<evidence type="ECO:0000313" key="6">
    <source>
        <dbReference type="EMBL" id="MBN7798029.1"/>
    </source>
</evidence>
<sequence length="258" mass="26350">MVTRALLPLKDLVAAKTRLAGILAPSERRALMQAMAEDVLAVLAEHPGIQHITLLSDDPAATLLARRYGAEHCAERSLGCRGLNAVLAAACARVAAPGEAATAMAATGERVMILHADLPWLSAADLDAALAQQAAAGGLLVGTDRAGRGTNLLLFGAEGTPDFHFGVDSCARHVAAARRTGQAVRVLQRSGIARDVDTPADVAELLMTPANDGCEGALGAATRAVLGQPGLAPRLRLALAGLESDNNMGAGNNHGAVS</sequence>
<protein>
    <recommendedName>
        <fullName evidence="5">3-phospho-D-glycerate guanylyltransferase</fullName>
        <shortName evidence="5">3PG guanylyltransferase</shortName>
        <ecNumber evidence="5">2.7.7.106</ecNumber>
    </recommendedName>
</protein>
<keyword evidence="7" id="KW-1185">Reference proteome</keyword>
<evidence type="ECO:0000256" key="1">
    <source>
        <dbReference type="ARBA" id="ARBA00022679"/>
    </source>
</evidence>
<dbReference type="GO" id="GO:0005525">
    <property type="term" value="F:GTP binding"/>
    <property type="evidence" value="ECO:0007669"/>
    <property type="project" value="UniProtKB-KW"/>
</dbReference>
<comment type="similarity">
    <text evidence="5">Belongs to the CofC family.</text>
</comment>
<organism evidence="6 7">
    <name type="scientific">Parahaliea mediterranea</name>
    <dbReference type="NCBI Taxonomy" id="651086"/>
    <lineage>
        <taxon>Bacteria</taxon>
        <taxon>Pseudomonadati</taxon>
        <taxon>Pseudomonadota</taxon>
        <taxon>Gammaproteobacteria</taxon>
        <taxon>Cellvibrionales</taxon>
        <taxon>Halieaceae</taxon>
        <taxon>Parahaliea</taxon>
    </lineage>
</organism>
<dbReference type="Gene3D" id="3.90.550.10">
    <property type="entry name" value="Spore Coat Polysaccharide Biosynthesis Protein SpsA, Chain A"/>
    <property type="match status" value="1"/>
</dbReference>
<dbReference type="PANTHER" id="PTHR40392">
    <property type="entry name" value="2-PHOSPHO-L-LACTATE GUANYLYLTRANSFERASE"/>
    <property type="match status" value="1"/>
</dbReference>
<dbReference type="AlphaFoldDB" id="A0A939IJT7"/>
<evidence type="ECO:0000256" key="3">
    <source>
        <dbReference type="ARBA" id="ARBA00022741"/>
    </source>
</evidence>
<comment type="function">
    <text evidence="5">Guanylyltransferase that catalyzes the activation of (2R)-3-phosphoglycerate (3PG) as 3-[(R)-glyceryl]-diphospho-5'-guanosine, via the condensation of 3PG with GTP. It is involved in the biosynthesis of a derivative of the hydride carrier cofactor coenzyme F420, 3PG-F420.</text>
</comment>
<keyword evidence="4 5" id="KW-0342">GTP-binding</keyword>
<name>A0A939IJT7_9GAMM</name>
<gene>
    <name evidence="6" type="primary">cofC</name>
    <name evidence="5" type="synonym">fbiD</name>
    <name evidence="6" type="ORF">JYP50_15580</name>
</gene>
<keyword evidence="1 5" id="KW-0808">Transferase</keyword>
<dbReference type="NCBIfam" id="TIGR03552">
    <property type="entry name" value="F420_cofC"/>
    <property type="match status" value="1"/>
</dbReference>
<evidence type="ECO:0000313" key="7">
    <source>
        <dbReference type="Proteomes" id="UP000664303"/>
    </source>
</evidence>
<dbReference type="Proteomes" id="UP000664303">
    <property type="component" value="Unassembled WGS sequence"/>
</dbReference>